<dbReference type="Gene3D" id="3.40.50.150">
    <property type="entry name" value="Vaccinia Virus protein VP39"/>
    <property type="match status" value="1"/>
</dbReference>
<dbReference type="PANTHER" id="PTHR44942:SF4">
    <property type="entry name" value="METHYLTRANSFERASE TYPE 11 DOMAIN-CONTAINING PROTEIN"/>
    <property type="match status" value="1"/>
</dbReference>
<dbReference type="Pfam" id="PF13649">
    <property type="entry name" value="Methyltransf_25"/>
    <property type="match status" value="1"/>
</dbReference>
<dbReference type="GO" id="GO:0008168">
    <property type="term" value="F:methyltransferase activity"/>
    <property type="evidence" value="ECO:0007669"/>
    <property type="project" value="UniProtKB-KW"/>
</dbReference>
<dbReference type="SUPFAM" id="SSF53335">
    <property type="entry name" value="S-adenosyl-L-methionine-dependent methyltransferases"/>
    <property type="match status" value="1"/>
</dbReference>
<gene>
    <name evidence="4" type="ORF">SAPINGB_P001868</name>
</gene>
<evidence type="ECO:0000256" key="1">
    <source>
        <dbReference type="ARBA" id="ARBA00022603"/>
    </source>
</evidence>
<dbReference type="CDD" id="cd02440">
    <property type="entry name" value="AdoMet_MTases"/>
    <property type="match status" value="1"/>
</dbReference>
<keyword evidence="5" id="KW-1185">Reference proteome</keyword>
<dbReference type="InterPro" id="IPR041698">
    <property type="entry name" value="Methyltransf_25"/>
</dbReference>
<protein>
    <recommendedName>
        <fullName evidence="3">Methyltransferase domain-containing protein</fullName>
    </recommendedName>
</protein>
<sequence length="373" mass="42496">MSAFSDSSFTADDYHRSRPQYPLSLFEYIYRYHQSQQQIKASQQTQQQQQQTLGVATDTGYSSSAFGGPAEIFSSIRQTTRALDIACGPGEATVPMSRYFDEVVGLDPSEVMIQAAKRAYTVEYPKVTFVTGSAEEFVNDNTDSSDISLEFNLPDTQRHRAEFKVVPNSVDLISAAEGAHWFDLNQFYHNASLALKPGGTLAIWGYGNHIYTEPGNPYQLEKAAEIQNYYLYDNDQLGPYWQQPGREILLDRMVGYEPQSLLQNPDNLLTRFSHVERHDNVVTARYAKTRRPKSMISVPSDAFIMRRVLHLLDIMYYLKTSSAYHKWKVANPNAPYDVIDKMMTEVKEVTGWNNSTVVTIEYDTFLILATKEF</sequence>
<reference evidence="4 5" key="1">
    <citation type="submission" date="2019-09" db="EMBL/GenBank/DDBJ databases">
        <authorList>
            <person name="Brejova B."/>
        </authorList>
    </citation>
    <scope>NUCLEOTIDE SEQUENCE [LARGE SCALE GENOMIC DNA]</scope>
</reference>
<dbReference type="EMBL" id="CABVLU010000002">
    <property type="protein sequence ID" value="VVT48620.1"/>
    <property type="molecule type" value="Genomic_DNA"/>
</dbReference>
<evidence type="ECO:0000313" key="5">
    <source>
        <dbReference type="Proteomes" id="UP000398389"/>
    </source>
</evidence>
<feature type="domain" description="Methyltransferase" evidence="3">
    <location>
        <begin position="83"/>
        <end position="146"/>
    </location>
</feature>
<keyword evidence="1" id="KW-0489">Methyltransferase</keyword>
<name>A0A5E8BC03_9ASCO</name>
<dbReference type="AlphaFoldDB" id="A0A5E8BC03"/>
<dbReference type="PANTHER" id="PTHR44942">
    <property type="entry name" value="METHYLTRANSF_11 DOMAIN-CONTAINING PROTEIN"/>
    <property type="match status" value="1"/>
</dbReference>
<organism evidence="4 5">
    <name type="scientific">Magnusiomyces paraingens</name>
    <dbReference type="NCBI Taxonomy" id="2606893"/>
    <lineage>
        <taxon>Eukaryota</taxon>
        <taxon>Fungi</taxon>
        <taxon>Dikarya</taxon>
        <taxon>Ascomycota</taxon>
        <taxon>Saccharomycotina</taxon>
        <taxon>Dipodascomycetes</taxon>
        <taxon>Dipodascales</taxon>
        <taxon>Dipodascaceae</taxon>
        <taxon>Magnusiomyces</taxon>
    </lineage>
</organism>
<dbReference type="GO" id="GO:0032259">
    <property type="term" value="P:methylation"/>
    <property type="evidence" value="ECO:0007669"/>
    <property type="project" value="UniProtKB-KW"/>
</dbReference>
<keyword evidence="2" id="KW-0808">Transferase</keyword>
<accession>A0A5E8BC03</accession>
<dbReference type="RefSeq" id="XP_031852479.1">
    <property type="nucleotide sequence ID" value="XM_031996588.1"/>
</dbReference>
<dbReference type="InterPro" id="IPR051052">
    <property type="entry name" value="Diverse_substrate_MTase"/>
</dbReference>
<evidence type="ECO:0000256" key="2">
    <source>
        <dbReference type="ARBA" id="ARBA00022679"/>
    </source>
</evidence>
<evidence type="ECO:0000259" key="3">
    <source>
        <dbReference type="Pfam" id="PF13649"/>
    </source>
</evidence>
<proteinExistence type="predicted"/>
<dbReference type="InterPro" id="IPR029063">
    <property type="entry name" value="SAM-dependent_MTases_sf"/>
</dbReference>
<dbReference type="GeneID" id="43580688"/>
<dbReference type="Proteomes" id="UP000398389">
    <property type="component" value="Unassembled WGS sequence"/>
</dbReference>
<dbReference type="OrthoDB" id="10027013at2759"/>
<evidence type="ECO:0000313" key="4">
    <source>
        <dbReference type="EMBL" id="VVT48620.1"/>
    </source>
</evidence>